<keyword evidence="4 12" id="KW-0378">Hydrolase</keyword>
<keyword evidence="5 12" id="KW-0648">Protein biosynthesis</keyword>
<dbReference type="InterPro" id="IPR013842">
    <property type="entry name" value="LepA_CTD"/>
</dbReference>
<dbReference type="Proteomes" id="UP000245639">
    <property type="component" value="Unassembled WGS sequence"/>
</dbReference>
<dbReference type="PANTHER" id="PTHR43512:SF4">
    <property type="entry name" value="TRANSLATION FACTOR GUF1 HOMOLOG, CHLOROPLASTIC"/>
    <property type="match status" value="1"/>
</dbReference>
<evidence type="ECO:0000256" key="6">
    <source>
        <dbReference type="ARBA" id="ARBA00023134"/>
    </source>
</evidence>
<dbReference type="Pfam" id="PF00679">
    <property type="entry name" value="EFG_C"/>
    <property type="match status" value="1"/>
</dbReference>
<dbReference type="SMART" id="SM00838">
    <property type="entry name" value="EFG_C"/>
    <property type="match status" value="1"/>
</dbReference>
<dbReference type="NCBIfam" id="TIGR01393">
    <property type="entry name" value="lepA"/>
    <property type="match status" value="1"/>
</dbReference>
<dbReference type="PANTHER" id="PTHR43512">
    <property type="entry name" value="TRANSLATION FACTOR GUF1-RELATED"/>
    <property type="match status" value="1"/>
</dbReference>
<protein>
    <recommendedName>
        <fullName evidence="11 12">Elongation factor 4</fullName>
        <shortName evidence="12">EF-4</shortName>
        <ecNumber evidence="11 12">3.6.5.n1</ecNumber>
    </recommendedName>
    <alternativeName>
        <fullName evidence="12">Ribosomal back-translocase LepA</fullName>
    </alternativeName>
</protein>
<evidence type="ECO:0000256" key="2">
    <source>
        <dbReference type="ARBA" id="ARBA00022475"/>
    </source>
</evidence>
<dbReference type="InterPro" id="IPR009000">
    <property type="entry name" value="Transl_B-barrel_sf"/>
</dbReference>
<dbReference type="InterPro" id="IPR005225">
    <property type="entry name" value="Small_GTP-bd"/>
</dbReference>
<dbReference type="HAMAP" id="MF_00071">
    <property type="entry name" value="LepA"/>
    <property type="match status" value="1"/>
</dbReference>
<feature type="binding site" evidence="12">
    <location>
        <begin position="175"/>
        <end position="178"/>
    </location>
    <ligand>
        <name>GTP</name>
        <dbReference type="ChEBI" id="CHEBI:37565"/>
    </ligand>
</feature>
<feature type="domain" description="Tr-type G" evidence="14">
    <location>
        <begin position="42"/>
        <end position="228"/>
    </location>
</feature>
<dbReference type="InterPro" id="IPR000795">
    <property type="entry name" value="T_Tr_GTP-bd_dom"/>
</dbReference>
<comment type="similarity">
    <text evidence="10">Belongs to the GTP-binding elongation factor family. LepA subfamily.</text>
</comment>
<comment type="similarity">
    <text evidence="1 12">Belongs to the TRAFAC class translation factor GTPase superfamily. Classic translation factor GTPase family. LepA subfamily.</text>
</comment>
<proteinExistence type="inferred from homology"/>
<feature type="compositionally biased region" description="Polar residues" evidence="13">
    <location>
        <begin position="13"/>
        <end position="24"/>
    </location>
</feature>
<dbReference type="PROSITE" id="PS00301">
    <property type="entry name" value="G_TR_1"/>
    <property type="match status" value="1"/>
</dbReference>
<dbReference type="AlphaFoldDB" id="A0A2U1EZ32"/>
<dbReference type="SUPFAM" id="SSF50447">
    <property type="entry name" value="Translation proteins"/>
    <property type="match status" value="1"/>
</dbReference>
<feature type="binding site" evidence="12">
    <location>
        <begin position="54"/>
        <end position="59"/>
    </location>
    <ligand>
        <name>GTP</name>
        <dbReference type="ChEBI" id="CHEBI:37565"/>
    </ligand>
</feature>
<keyword evidence="7 12" id="KW-0472">Membrane</keyword>
<evidence type="ECO:0000256" key="8">
    <source>
        <dbReference type="ARBA" id="ARBA00050293"/>
    </source>
</evidence>
<dbReference type="Pfam" id="PF06421">
    <property type="entry name" value="LepA_C"/>
    <property type="match status" value="1"/>
</dbReference>
<evidence type="ECO:0000259" key="14">
    <source>
        <dbReference type="PROSITE" id="PS51722"/>
    </source>
</evidence>
<keyword evidence="2 12" id="KW-1003">Cell membrane</keyword>
<evidence type="ECO:0000256" key="12">
    <source>
        <dbReference type="HAMAP-Rule" id="MF_00071"/>
    </source>
</evidence>
<reference evidence="15 16" key="1">
    <citation type="submission" date="2018-04" db="EMBL/GenBank/DDBJ databases">
        <title>Genomic Encyclopedia of Type Strains, Phase IV (KMG-IV): sequencing the most valuable type-strain genomes for metagenomic binning, comparative biology and taxonomic classification.</title>
        <authorList>
            <person name="Goeker M."/>
        </authorList>
    </citation>
    <scope>NUCLEOTIDE SEQUENCE [LARGE SCALE GENOMIC DNA]</scope>
    <source>
        <strain evidence="15 16">DSM 45771</strain>
    </source>
</reference>
<keyword evidence="16" id="KW-1185">Reference proteome</keyword>
<dbReference type="GO" id="GO:0005886">
    <property type="term" value="C:plasma membrane"/>
    <property type="evidence" value="ECO:0007669"/>
    <property type="project" value="UniProtKB-SubCell"/>
</dbReference>
<dbReference type="FunFam" id="2.40.30.10:FF:000015">
    <property type="entry name" value="Translation factor GUF1, mitochondrial"/>
    <property type="match status" value="1"/>
</dbReference>
<dbReference type="Gene3D" id="3.30.70.2570">
    <property type="entry name" value="Elongation factor 4, C-terminal domain"/>
    <property type="match status" value="1"/>
</dbReference>
<dbReference type="GO" id="GO:0005525">
    <property type="term" value="F:GTP binding"/>
    <property type="evidence" value="ECO:0007669"/>
    <property type="project" value="UniProtKB-UniRule"/>
</dbReference>
<comment type="function">
    <text evidence="9 12">Required for accurate and efficient protein synthesis under certain stress conditions. May act as a fidelity factor of the translation reaction, by catalyzing a one-codon backward translocation of tRNAs on improperly translocated ribosomes. Back-translocation proceeds from a post-translocation (POST) complex to a pre-translocation (PRE) complex, thus giving elongation factor G a second chance to translocate the tRNAs correctly. Binds to ribosomes in a GTP-dependent manner.</text>
</comment>
<dbReference type="FunFam" id="3.30.70.870:FF:000004">
    <property type="entry name" value="Translation factor GUF1, mitochondrial"/>
    <property type="match status" value="1"/>
</dbReference>
<dbReference type="Gene3D" id="3.30.70.240">
    <property type="match status" value="1"/>
</dbReference>
<evidence type="ECO:0000256" key="9">
    <source>
        <dbReference type="ARBA" id="ARBA00057626"/>
    </source>
</evidence>
<dbReference type="FunFam" id="3.30.70.240:FF:000007">
    <property type="entry name" value="Translation factor GUF1, mitochondrial"/>
    <property type="match status" value="1"/>
</dbReference>
<dbReference type="GO" id="GO:0003924">
    <property type="term" value="F:GTPase activity"/>
    <property type="evidence" value="ECO:0007669"/>
    <property type="project" value="UniProtKB-UniRule"/>
</dbReference>
<dbReference type="PROSITE" id="PS51722">
    <property type="entry name" value="G_TR_2"/>
    <property type="match status" value="1"/>
</dbReference>
<comment type="subcellular location">
    <subcellularLocation>
        <location evidence="12">Cell membrane</location>
        <topology evidence="12">Peripheral membrane protein</topology>
        <orientation evidence="12">Cytoplasmic side</orientation>
    </subcellularLocation>
</comment>
<feature type="compositionally biased region" description="Basic and acidic residues" evidence="13">
    <location>
        <begin position="1"/>
        <end position="11"/>
    </location>
</feature>
<keyword evidence="3 12" id="KW-0547">Nucleotide-binding</keyword>
<evidence type="ECO:0000256" key="4">
    <source>
        <dbReference type="ARBA" id="ARBA00022801"/>
    </source>
</evidence>
<dbReference type="Gene3D" id="2.40.30.10">
    <property type="entry name" value="Translation factors"/>
    <property type="match status" value="1"/>
</dbReference>
<dbReference type="InterPro" id="IPR038363">
    <property type="entry name" value="LepA_C_sf"/>
</dbReference>
<name>A0A2U1EZ32_9PSEU</name>
<dbReference type="InterPro" id="IPR027417">
    <property type="entry name" value="P-loop_NTPase"/>
</dbReference>
<dbReference type="CDD" id="cd03699">
    <property type="entry name" value="EF4_II"/>
    <property type="match status" value="1"/>
</dbReference>
<keyword evidence="6 12" id="KW-0342">GTP-binding</keyword>
<dbReference type="CDD" id="cd03709">
    <property type="entry name" value="lepA_C"/>
    <property type="match status" value="1"/>
</dbReference>
<dbReference type="InterPro" id="IPR000640">
    <property type="entry name" value="EFG_V-like"/>
</dbReference>
<dbReference type="InterPro" id="IPR006297">
    <property type="entry name" value="EF-4"/>
</dbReference>
<dbReference type="CDD" id="cd16260">
    <property type="entry name" value="EF4_III"/>
    <property type="match status" value="1"/>
</dbReference>
<feature type="region of interest" description="Disordered" evidence="13">
    <location>
        <begin position="1"/>
        <end position="38"/>
    </location>
</feature>
<evidence type="ECO:0000313" key="15">
    <source>
        <dbReference type="EMBL" id="PVZ05000.1"/>
    </source>
</evidence>
<evidence type="ECO:0000256" key="5">
    <source>
        <dbReference type="ARBA" id="ARBA00022917"/>
    </source>
</evidence>
<dbReference type="FunFam" id="3.40.50.300:FF:000078">
    <property type="entry name" value="Elongation factor 4"/>
    <property type="match status" value="1"/>
</dbReference>
<organism evidence="15 16">
    <name type="scientific">Actinomycetospora cinnamomea</name>
    <dbReference type="NCBI Taxonomy" id="663609"/>
    <lineage>
        <taxon>Bacteria</taxon>
        <taxon>Bacillati</taxon>
        <taxon>Actinomycetota</taxon>
        <taxon>Actinomycetes</taxon>
        <taxon>Pseudonocardiales</taxon>
        <taxon>Pseudonocardiaceae</taxon>
        <taxon>Actinomycetospora</taxon>
    </lineage>
</organism>
<evidence type="ECO:0000256" key="11">
    <source>
        <dbReference type="ARBA" id="ARBA00066744"/>
    </source>
</evidence>
<dbReference type="GO" id="GO:0003746">
    <property type="term" value="F:translation elongation factor activity"/>
    <property type="evidence" value="ECO:0007669"/>
    <property type="project" value="UniProtKB-UniRule"/>
</dbReference>
<evidence type="ECO:0000256" key="7">
    <source>
        <dbReference type="ARBA" id="ARBA00023136"/>
    </source>
</evidence>
<accession>A0A2U1EZ32</accession>
<dbReference type="InterPro" id="IPR004161">
    <property type="entry name" value="EFTu-like_2"/>
</dbReference>
<dbReference type="InterPro" id="IPR035654">
    <property type="entry name" value="LepA_IV"/>
</dbReference>
<dbReference type="InterPro" id="IPR035647">
    <property type="entry name" value="EFG_III/V"/>
</dbReference>
<dbReference type="InterPro" id="IPR031157">
    <property type="entry name" value="G_TR_CS"/>
</dbReference>
<evidence type="ECO:0000256" key="1">
    <source>
        <dbReference type="ARBA" id="ARBA00005454"/>
    </source>
</evidence>
<dbReference type="GO" id="GO:0045727">
    <property type="term" value="P:positive regulation of translation"/>
    <property type="evidence" value="ECO:0007669"/>
    <property type="project" value="UniProtKB-UniRule"/>
</dbReference>
<dbReference type="Gene3D" id="3.40.50.300">
    <property type="entry name" value="P-loop containing nucleotide triphosphate hydrolases"/>
    <property type="match status" value="1"/>
</dbReference>
<dbReference type="CDD" id="cd01890">
    <property type="entry name" value="LepA"/>
    <property type="match status" value="1"/>
</dbReference>
<dbReference type="GO" id="GO:0043022">
    <property type="term" value="F:ribosome binding"/>
    <property type="evidence" value="ECO:0007669"/>
    <property type="project" value="UniProtKB-UniRule"/>
</dbReference>
<evidence type="ECO:0000313" key="16">
    <source>
        <dbReference type="Proteomes" id="UP000245639"/>
    </source>
</evidence>
<evidence type="ECO:0000256" key="10">
    <source>
        <dbReference type="ARBA" id="ARBA00061052"/>
    </source>
</evidence>
<sequence length="650" mass="71852">MVGSPAERDVRNPLTQTTQQSASTPGRPGTAGYADETFTPPERIRNFCIIAHIDHGKSTLADRMLQLTGVLGERAYRAQYLDRMDIERERGITIKAQNVRLPWYAAGPDGEMRDHVLHLIDTPGHVDFTYEVSRSLAACEGAILLVDAAQGIEAQTLANLYLAMEHDLEIIPVLNKIDLPAAEPERYAEEIAHLIGCEPDEVLRISAKTGEGVPAVLDEVVRRVPAPVGDADAPARAMIFDSVYDTYRGVVTYIRVVDGKITPRERIRMMSTNAVHELLEVGIISPDQKPCQGLGVGEVGYLMTGVKDVRQSRVGDTVTWERKGAIEPLGGYQDPQPMVFSGLYPIDGSDYPILRDALDRLRLNDAALSYEPETSAALGFGFRCGFLGLLHLEITRDRLEREYGLDLISTAPNTVYRVELDDGGEVEVTNPAEWPEGKVSTIYEPITKVSVLAPSDFVGAIMELCQSRRGSLQGMDYLSDSRVELRYTMPLAEIIFDFFDVLKSRTRGYASLNYEPAGEQAADLVKVDILLQGEPVDAFSAIVHKDAAYAYGNSMAGKLRELIPRQQFEVPIQAAIGSRIIARETIRAIRKDVLSKCYGGDITRKRKLLEKQKEGKKRMKTIGRVDVPQEAFVAALSTDQNAVEKSKSKK</sequence>
<gene>
    <name evidence="12" type="primary">lepA</name>
    <name evidence="15" type="ORF">C8D89_116107</name>
</gene>
<comment type="caution">
    <text evidence="15">The sequence shown here is derived from an EMBL/GenBank/DDBJ whole genome shotgun (WGS) entry which is preliminary data.</text>
</comment>
<dbReference type="NCBIfam" id="TIGR00231">
    <property type="entry name" value="small_GTP"/>
    <property type="match status" value="1"/>
</dbReference>
<dbReference type="Pfam" id="PF00009">
    <property type="entry name" value="GTP_EFTU"/>
    <property type="match status" value="1"/>
</dbReference>
<evidence type="ECO:0000256" key="13">
    <source>
        <dbReference type="SAM" id="MobiDB-lite"/>
    </source>
</evidence>
<dbReference type="Gene3D" id="3.30.70.870">
    <property type="entry name" value="Elongation Factor G (Translational Gtpase), domain 3"/>
    <property type="match status" value="1"/>
</dbReference>
<dbReference type="FunFam" id="3.30.70.2570:FF:000001">
    <property type="entry name" value="Translation factor GUF1, mitochondrial"/>
    <property type="match status" value="1"/>
</dbReference>
<comment type="catalytic activity">
    <reaction evidence="8 12">
        <text>GTP + H2O = GDP + phosphate + H(+)</text>
        <dbReference type="Rhea" id="RHEA:19669"/>
        <dbReference type="ChEBI" id="CHEBI:15377"/>
        <dbReference type="ChEBI" id="CHEBI:15378"/>
        <dbReference type="ChEBI" id="CHEBI:37565"/>
        <dbReference type="ChEBI" id="CHEBI:43474"/>
        <dbReference type="ChEBI" id="CHEBI:58189"/>
        <dbReference type="EC" id="3.6.5.n1"/>
    </reaction>
</comment>
<dbReference type="EC" id="3.6.5.n1" evidence="11 12"/>
<dbReference type="EMBL" id="QEKW01000016">
    <property type="protein sequence ID" value="PVZ05000.1"/>
    <property type="molecule type" value="Genomic_DNA"/>
</dbReference>
<evidence type="ECO:0000256" key="3">
    <source>
        <dbReference type="ARBA" id="ARBA00022741"/>
    </source>
</evidence>
<dbReference type="SUPFAM" id="SSF54980">
    <property type="entry name" value="EF-G C-terminal domain-like"/>
    <property type="match status" value="2"/>
</dbReference>
<dbReference type="PRINTS" id="PR00315">
    <property type="entry name" value="ELONGATNFCT"/>
</dbReference>
<dbReference type="SUPFAM" id="SSF52540">
    <property type="entry name" value="P-loop containing nucleoside triphosphate hydrolases"/>
    <property type="match status" value="1"/>
</dbReference>
<dbReference type="Pfam" id="PF03144">
    <property type="entry name" value="GTP_EFTU_D2"/>
    <property type="match status" value="1"/>
</dbReference>